<evidence type="ECO:0008006" key="3">
    <source>
        <dbReference type="Google" id="ProtNLM"/>
    </source>
</evidence>
<dbReference type="EMBL" id="JASPKY010000800">
    <property type="protein sequence ID" value="KAK9685162.1"/>
    <property type="molecule type" value="Genomic_DNA"/>
</dbReference>
<sequence>MCVHAWNAVLQNQYVNSLNKQVYHMELRILLIPFKYKLKERCARLKSLPKRMRSAVESVVNENSTTRGAAIKFGVDRKTLSRYSWVIGPVKTFYNQAADDHMINFPGQTITLQDIPGLVGVAFPRAFPPTNIQKGFSSTEIYPLNFPRAFPPTNIQKGFSSTEIYPLNTAIFTDDFLGSSPGANCEADNSSLLDLLDSFISSTPTNEETYALEDDIDLPGDIDRATDSAVINTYSYIAGL</sequence>
<comment type="caution">
    <text evidence="1">The sequence shown here is derived from an EMBL/GenBank/DDBJ whole genome shotgun (WGS) entry which is preliminary data.</text>
</comment>
<evidence type="ECO:0000313" key="2">
    <source>
        <dbReference type="Proteomes" id="UP001458880"/>
    </source>
</evidence>
<name>A0AAW1I8D6_POPJA</name>
<accession>A0AAW1I8D6</accession>
<reference evidence="1 2" key="1">
    <citation type="journal article" date="2024" name="BMC Genomics">
        <title>De novo assembly and annotation of Popillia japonica's genome with initial clues to its potential as an invasive pest.</title>
        <authorList>
            <person name="Cucini C."/>
            <person name="Boschi S."/>
            <person name="Funari R."/>
            <person name="Cardaioli E."/>
            <person name="Iannotti N."/>
            <person name="Marturano G."/>
            <person name="Paoli F."/>
            <person name="Bruttini M."/>
            <person name="Carapelli A."/>
            <person name="Frati F."/>
            <person name="Nardi F."/>
        </authorList>
    </citation>
    <scope>NUCLEOTIDE SEQUENCE [LARGE SCALE GENOMIC DNA]</scope>
    <source>
        <strain evidence="1">DMR45628</strain>
    </source>
</reference>
<proteinExistence type="predicted"/>
<dbReference type="AlphaFoldDB" id="A0AAW1I8D6"/>
<gene>
    <name evidence="1" type="ORF">QE152_g38258</name>
</gene>
<dbReference type="Proteomes" id="UP001458880">
    <property type="component" value="Unassembled WGS sequence"/>
</dbReference>
<organism evidence="1 2">
    <name type="scientific">Popillia japonica</name>
    <name type="common">Japanese beetle</name>
    <dbReference type="NCBI Taxonomy" id="7064"/>
    <lineage>
        <taxon>Eukaryota</taxon>
        <taxon>Metazoa</taxon>
        <taxon>Ecdysozoa</taxon>
        <taxon>Arthropoda</taxon>
        <taxon>Hexapoda</taxon>
        <taxon>Insecta</taxon>
        <taxon>Pterygota</taxon>
        <taxon>Neoptera</taxon>
        <taxon>Endopterygota</taxon>
        <taxon>Coleoptera</taxon>
        <taxon>Polyphaga</taxon>
        <taxon>Scarabaeiformia</taxon>
        <taxon>Scarabaeidae</taxon>
        <taxon>Rutelinae</taxon>
        <taxon>Popillia</taxon>
    </lineage>
</organism>
<keyword evidence="2" id="KW-1185">Reference proteome</keyword>
<evidence type="ECO:0000313" key="1">
    <source>
        <dbReference type="EMBL" id="KAK9685162.1"/>
    </source>
</evidence>
<protein>
    <recommendedName>
        <fullName evidence="3">HTH psq-type domain-containing protein</fullName>
    </recommendedName>
</protein>